<keyword evidence="3" id="KW-1185">Reference proteome</keyword>
<evidence type="ECO:0000313" key="3">
    <source>
        <dbReference type="Proteomes" id="UP000322983"/>
    </source>
</evidence>
<evidence type="ECO:0000313" key="2">
    <source>
        <dbReference type="EMBL" id="BBG27422.1"/>
    </source>
</evidence>
<sequence length="79" mass="9286">MNDYLTSLITGNESRIREELETNEDQEKVVANSYLFTEELIKTAVMNEIDLDVIYEDLEYRLGDEHPILLFLRQAMEDS</sequence>
<proteinExistence type="predicted"/>
<accession>A0A510DWS0</accession>
<accession>A0A510E4F9</accession>
<dbReference type="AlphaFoldDB" id="A0A510E4F9"/>
<organism evidence="2 4">
    <name type="scientific">Sulfuracidifex tepidarius</name>
    <dbReference type="NCBI Taxonomy" id="1294262"/>
    <lineage>
        <taxon>Archaea</taxon>
        <taxon>Thermoproteota</taxon>
        <taxon>Thermoprotei</taxon>
        <taxon>Sulfolobales</taxon>
        <taxon>Sulfolobaceae</taxon>
        <taxon>Sulfuracidifex</taxon>
    </lineage>
</organism>
<gene>
    <name evidence="1" type="ORF">IC006_1965</name>
    <name evidence="2" type="ORF">IC007_1973</name>
</gene>
<dbReference type="Proteomes" id="UP000322983">
    <property type="component" value="Chromosome"/>
</dbReference>
<dbReference type="EMBL" id="AP018929">
    <property type="protein sequence ID" value="BBG24634.1"/>
    <property type="molecule type" value="Genomic_DNA"/>
</dbReference>
<dbReference type="STRING" id="1294262.GCA_001316085_00025"/>
<name>A0A510E4F9_9CREN</name>
<dbReference type="GeneID" id="41718305"/>
<evidence type="ECO:0000313" key="4">
    <source>
        <dbReference type="Proteomes" id="UP000325030"/>
    </source>
</evidence>
<reference evidence="4" key="1">
    <citation type="submission" date="2018-09" db="EMBL/GenBank/DDBJ databases">
        <title>Complete Genome Sequencing of Sulfolobus sp. JCM 16834.</title>
        <authorList>
            <person name="Kato S."/>
            <person name="Itoh T."/>
            <person name="Ohkuma M."/>
        </authorList>
    </citation>
    <scope>NUCLEOTIDE SEQUENCE [LARGE SCALE GENOMIC DNA]</scope>
    <source>
        <strain evidence="4">IC-007</strain>
    </source>
</reference>
<evidence type="ECO:0000313" key="1">
    <source>
        <dbReference type="EMBL" id="BBG24634.1"/>
    </source>
</evidence>
<protein>
    <submittedName>
        <fullName evidence="2">Uncharacterized protein</fullName>
    </submittedName>
</protein>
<dbReference type="RefSeq" id="WP_232048886.1">
    <property type="nucleotide sequence ID" value="NZ_AP018929.1"/>
</dbReference>
<dbReference type="Proteomes" id="UP000325030">
    <property type="component" value="Chromosome"/>
</dbReference>
<reference evidence="2 3" key="2">
    <citation type="journal article" date="2020" name="Int. J. Syst. Evol. Microbiol.">
        <title>Sulfuracidifex tepidarius gen. nov., sp. nov. and transfer of Sulfolobus metallicus Huber and Stetter 1992 to the genus Sulfuracidifex as Sulfuracidifex metallicus comb. nov.</title>
        <authorList>
            <person name="Itoh T."/>
            <person name="Miura T."/>
            <person name="Sakai H.D."/>
            <person name="Kato S."/>
            <person name="Ohkuma M."/>
            <person name="Takashina T."/>
        </authorList>
    </citation>
    <scope>NUCLEOTIDE SEQUENCE</scope>
    <source>
        <strain evidence="1 3">IC-006</strain>
        <strain evidence="2">IC-007</strain>
    </source>
</reference>
<dbReference type="KEGG" id="step:IC006_1965"/>
<dbReference type="EMBL" id="AP018930">
    <property type="protein sequence ID" value="BBG27422.1"/>
    <property type="molecule type" value="Genomic_DNA"/>
</dbReference>